<dbReference type="Pfam" id="PF05593">
    <property type="entry name" value="RHS_repeat"/>
    <property type="match status" value="1"/>
</dbReference>
<dbReference type="InterPro" id="IPR056823">
    <property type="entry name" value="TEN-like_YD-shell"/>
</dbReference>
<gene>
    <name evidence="5" type="ORF">HMI49_05285</name>
</gene>
<evidence type="ECO:0000259" key="4">
    <source>
        <dbReference type="Pfam" id="PF25023"/>
    </source>
</evidence>
<evidence type="ECO:0000313" key="6">
    <source>
        <dbReference type="Proteomes" id="UP000563426"/>
    </source>
</evidence>
<dbReference type="AlphaFoldDB" id="A0A7Y4KGT2"/>
<name>A0A7Y4KGT2_9BACT</name>
<dbReference type="InterPro" id="IPR051216">
    <property type="entry name" value="Teneurin"/>
</dbReference>
<keyword evidence="2" id="KW-0677">Repeat</keyword>
<evidence type="ECO:0000256" key="3">
    <source>
        <dbReference type="ARBA" id="ARBA00023157"/>
    </source>
</evidence>
<dbReference type="Gene3D" id="2.180.10.10">
    <property type="entry name" value="RHS repeat-associated core"/>
    <property type="match status" value="2"/>
</dbReference>
<evidence type="ECO:0000256" key="1">
    <source>
        <dbReference type="ARBA" id="ARBA00022536"/>
    </source>
</evidence>
<dbReference type="NCBIfam" id="TIGR01643">
    <property type="entry name" value="YD_repeat_2x"/>
    <property type="match status" value="2"/>
</dbReference>
<keyword evidence="1" id="KW-0245">EGF-like domain</keyword>
<dbReference type="RefSeq" id="WP_171433236.1">
    <property type="nucleotide sequence ID" value="NZ_JABFJV010000017.1"/>
</dbReference>
<sequence>MAQAQTAETTTYAELSKAVKAPNAIVAIGTDLFGDRVNLYSGQLEFVQTDVSLPGNNKLPVAVGRRLITSTYFQSVRPFGRWELDLPHLHGMFSTRDGWRGADNTQARCSNFGAPWSVAGGGNLGHWDPEEFWQGNFLYVPGVGDQQLLRRSPDNTAAPGPVESYPVVTSRFWSARCLPTLANSSLGEGFLVISPDGTQYRFDQLVSYLVPALTKPLESFAKSNSLAAGYYILPRREVRLLPTLVTDRFGNTVQYTYDAARPENVTRISSSDGRVIQLFYNEALSPNLITSVTDGVRTWNYSYRTSNHGIADLYRVWLPDQTSWDFSGTDPLSEELQYLSGASCEEPAYLNPYVVTGTMRHPSGASGSFTLKPTVHGRSNVEKQCLIVGDGSMYARIPRYFYSYALTRKAISGPGLENMAWSYDHGLPNASWDSCTSGCPSTKTVTVTDPRGDVTRYTFGNSYNLTEAQLQQVDTGWNGSSALSTKMLHYRAPGTGPYPLRAGSGSYNLGDGDMLARLMPVDQQSITQQGVTFAWTANSFDTFARPTSVTRSSSLGYSRTESTSYFDHSSKWVLGQVASVTEAGSGAAMVTNTYDPSTATLLSVSHFGHLDESMTYYADGTVQTRKDGRNNTTTFSNYKRGIPQYVQTPDSTTVSNAVNDIGLITSATNEAGWTTSYGYDLMGRLNRVVQPTGDTVVWNDMALDFSYVLAPEYGLPAGHWRQTITTGAAVSINYMDALWRPVVSRTYDANNPGATSKVIVRAFDFNGNTTFESYPQRSVSAYTDRPVGTSTTYDALSRVTQLSADSELGRLNTSTVYGTGFQKSVTNARGHRTTTTYQVFDMPGEDAVRTISAPEGVSVSIARDVFGKPTSITRGGGGKSATRNLVYDAYQRLCKTIEPESGATLQDYDAANNVAWRAAGQGLPVLTCDRANVPAGRKSVFNYDARNRLVSTTYGDNSPGVTRSYTPDGLPLTVVSNGATWTTTYNRRRLPISEVLGYNGQTYTLGWGYSANGHVSQLTYPVENNPINAKTVVYAPNALGEPTQVGPYATSISYHPNGAVAGFVYGNGRVRSLTQNVRGLPLVARDTGVLLDQYSYDPNGNVLEIADQQENIASRSMGYDGLDRLIIANAPGIWGNAAYGYDALDNLVSSSIGSRNNVYNYDAANRLTGFTSNFSDFNYAYAYDAQGNITQRGAQTFSFDIANRMSAAANKATYSYDGFGRRVKAVATNGMTTISLYSPAGQLLYTTQSGGPTAAKTTQYVYLRRHVIAEVSK</sequence>
<reference evidence="5 6" key="1">
    <citation type="submission" date="2020-05" db="EMBL/GenBank/DDBJ databases">
        <authorList>
            <person name="Whitworth D."/>
        </authorList>
    </citation>
    <scope>NUCLEOTIDE SEQUENCE [LARGE SCALE GENOMIC DNA]</scope>
    <source>
        <strain evidence="5 6">AB043B</strain>
    </source>
</reference>
<protein>
    <submittedName>
        <fullName evidence="5">RHS repeat protein</fullName>
    </submittedName>
</protein>
<dbReference type="EMBL" id="JABFJV010000017">
    <property type="protein sequence ID" value="NOK32609.1"/>
    <property type="molecule type" value="Genomic_DNA"/>
</dbReference>
<evidence type="ECO:0000313" key="5">
    <source>
        <dbReference type="EMBL" id="NOK32609.1"/>
    </source>
</evidence>
<dbReference type="Proteomes" id="UP000563426">
    <property type="component" value="Unassembled WGS sequence"/>
</dbReference>
<keyword evidence="3" id="KW-1015">Disulfide bond</keyword>
<feature type="domain" description="Teneurin-like YD-shell" evidence="4">
    <location>
        <begin position="1138"/>
        <end position="1264"/>
    </location>
</feature>
<proteinExistence type="predicted"/>
<comment type="caution">
    <text evidence="5">The sequence shown here is derived from an EMBL/GenBank/DDBJ whole genome shotgun (WGS) entry which is preliminary data.</text>
</comment>
<evidence type="ECO:0000256" key="2">
    <source>
        <dbReference type="ARBA" id="ARBA00022737"/>
    </source>
</evidence>
<organism evidence="5 6">
    <name type="scientific">Corallococcus exercitus</name>
    <dbReference type="NCBI Taxonomy" id="2316736"/>
    <lineage>
        <taxon>Bacteria</taxon>
        <taxon>Pseudomonadati</taxon>
        <taxon>Myxococcota</taxon>
        <taxon>Myxococcia</taxon>
        <taxon>Myxococcales</taxon>
        <taxon>Cystobacterineae</taxon>
        <taxon>Myxococcaceae</taxon>
        <taxon>Corallococcus</taxon>
    </lineage>
</organism>
<dbReference type="InterPro" id="IPR031325">
    <property type="entry name" value="RHS_repeat"/>
</dbReference>
<dbReference type="InterPro" id="IPR006530">
    <property type="entry name" value="YD"/>
</dbReference>
<dbReference type="PANTHER" id="PTHR11219:SF69">
    <property type="entry name" value="TENEURIN-A"/>
    <property type="match status" value="1"/>
</dbReference>
<dbReference type="Pfam" id="PF25023">
    <property type="entry name" value="TEN_YD-shell"/>
    <property type="match status" value="1"/>
</dbReference>
<keyword evidence="6" id="KW-1185">Reference proteome</keyword>
<accession>A0A7Y4KGT2</accession>
<dbReference type="PANTHER" id="PTHR11219">
    <property type="entry name" value="TENEURIN AND N-ACETYLGLUCOSAMINE-1-PHOSPHODIESTER ALPHA-N-ACETYLGLUCOSAMINIDASE"/>
    <property type="match status" value="1"/>
</dbReference>